<evidence type="ECO:0000313" key="1">
    <source>
        <dbReference type="EMBL" id="KAF6165482.1"/>
    </source>
</evidence>
<name>A0A7J7NES8_9MAGN</name>
<gene>
    <name evidence="1" type="ORF">GIB67_028041</name>
</gene>
<keyword evidence="2" id="KW-1185">Reference proteome</keyword>
<dbReference type="Proteomes" id="UP000541444">
    <property type="component" value="Unassembled WGS sequence"/>
</dbReference>
<comment type="caution">
    <text evidence="1">The sequence shown here is derived from an EMBL/GenBank/DDBJ whole genome shotgun (WGS) entry which is preliminary data.</text>
</comment>
<protein>
    <submittedName>
        <fullName evidence="1">Uncharacterized protein</fullName>
    </submittedName>
</protein>
<sequence>MTSLPFYNLKKNHCLEILTCSIRRCTTADRCPSLPKPFLPLSLSLQSELPFPLSNLPLQSEYPPLQVLPTLEQKLQKINQANLAMGGGSESQTKVI</sequence>
<dbReference type="EMBL" id="JACGCM010000852">
    <property type="protein sequence ID" value="KAF6165482.1"/>
    <property type="molecule type" value="Genomic_DNA"/>
</dbReference>
<proteinExistence type="predicted"/>
<accession>A0A7J7NES8</accession>
<evidence type="ECO:0000313" key="2">
    <source>
        <dbReference type="Proteomes" id="UP000541444"/>
    </source>
</evidence>
<organism evidence="1 2">
    <name type="scientific">Kingdonia uniflora</name>
    <dbReference type="NCBI Taxonomy" id="39325"/>
    <lineage>
        <taxon>Eukaryota</taxon>
        <taxon>Viridiplantae</taxon>
        <taxon>Streptophyta</taxon>
        <taxon>Embryophyta</taxon>
        <taxon>Tracheophyta</taxon>
        <taxon>Spermatophyta</taxon>
        <taxon>Magnoliopsida</taxon>
        <taxon>Ranunculales</taxon>
        <taxon>Circaeasteraceae</taxon>
        <taxon>Kingdonia</taxon>
    </lineage>
</organism>
<dbReference type="AlphaFoldDB" id="A0A7J7NES8"/>
<reference evidence="1 2" key="1">
    <citation type="journal article" date="2020" name="IScience">
        <title>Genome Sequencing of the Endangered Kingdonia uniflora (Circaeasteraceae, Ranunculales) Reveals Potential Mechanisms of Evolutionary Specialization.</title>
        <authorList>
            <person name="Sun Y."/>
            <person name="Deng T."/>
            <person name="Zhang A."/>
            <person name="Moore M.J."/>
            <person name="Landis J.B."/>
            <person name="Lin N."/>
            <person name="Zhang H."/>
            <person name="Zhang X."/>
            <person name="Huang J."/>
            <person name="Zhang X."/>
            <person name="Sun H."/>
            <person name="Wang H."/>
        </authorList>
    </citation>
    <scope>NUCLEOTIDE SEQUENCE [LARGE SCALE GENOMIC DNA]</scope>
    <source>
        <strain evidence="1">TB1705</strain>
        <tissue evidence="1">Leaf</tissue>
    </source>
</reference>